<dbReference type="Proteomes" id="UP000183788">
    <property type="component" value="Unassembled WGS sequence"/>
</dbReference>
<dbReference type="RefSeq" id="WP_072363072.1">
    <property type="nucleotide sequence ID" value="NZ_CP139972.1"/>
</dbReference>
<dbReference type="EMBL" id="FPIZ01000013">
    <property type="protein sequence ID" value="SFW73920.1"/>
    <property type="molecule type" value="Genomic_DNA"/>
</dbReference>
<dbReference type="STRING" id="1004.SAMN05661012_04073"/>
<proteinExistence type="predicted"/>
<reference evidence="1 3" key="1">
    <citation type="submission" date="2016-11" db="EMBL/GenBank/DDBJ databases">
        <authorList>
            <person name="Jaros S."/>
            <person name="Januszkiewicz K."/>
            <person name="Wedrychowicz H."/>
        </authorList>
    </citation>
    <scope>NUCLEOTIDE SEQUENCE [LARGE SCALE GENOMIC DNA]</scope>
    <source>
        <strain evidence="1 3">DSM 784</strain>
    </source>
</reference>
<dbReference type="OrthoDB" id="9799173at2"/>
<evidence type="ECO:0000313" key="1">
    <source>
        <dbReference type="EMBL" id="SFW73920.1"/>
    </source>
</evidence>
<reference evidence="2 4" key="2">
    <citation type="submission" date="2023-11" db="EMBL/GenBank/DDBJ databases">
        <title>MicrobeMod: A computational toolkit for identifying prokaryotic methylation and restriction-modification with nanopore sequencing.</title>
        <authorList>
            <person name="Crits-Christoph A."/>
            <person name="Kang S.C."/>
            <person name="Lee H."/>
            <person name="Ostrov N."/>
        </authorList>
    </citation>
    <scope>NUCLEOTIDE SEQUENCE [LARGE SCALE GENOMIC DNA]</scope>
    <source>
        <strain evidence="2 4">ATCC 23090</strain>
    </source>
</reference>
<protein>
    <submittedName>
        <fullName evidence="1">Uncharacterized phage-associated protein</fullName>
    </submittedName>
</protein>
<sequence length="156" mass="17960">MAYNPTTIANYFITTYGTIHAPLSIDKLVCLTYFSYGWYLAFSEGKSTLIKEPLICKRNEATFGSLFENMVDSWVNYYYKKLPNPQGNQSISKEDVRLLDRVWNTYGHLPRLRGIAFYNGDTPWKQTVVTGRLIIPMHLVYAYFKNMLIMSGTNAA</sequence>
<accession>A0A1K1RP29</accession>
<evidence type="ECO:0000313" key="2">
    <source>
        <dbReference type="EMBL" id="WQG91873.1"/>
    </source>
</evidence>
<evidence type="ECO:0000313" key="3">
    <source>
        <dbReference type="Proteomes" id="UP000183788"/>
    </source>
</evidence>
<keyword evidence="4" id="KW-1185">Reference proteome</keyword>
<dbReference type="Proteomes" id="UP001326715">
    <property type="component" value="Chromosome"/>
</dbReference>
<name>A0A1K1RP29_9BACT</name>
<gene>
    <name evidence="1" type="ORF">SAMN05661012_04073</name>
    <name evidence="2" type="ORF">SR876_10185</name>
</gene>
<dbReference type="EMBL" id="CP140154">
    <property type="protein sequence ID" value="WQG91873.1"/>
    <property type="molecule type" value="Genomic_DNA"/>
</dbReference>
<evidence type="ECO:0000313" key="4">
    <source>
        <dbReference type="Proteomes" id="UP001326715"/>
    </source>
</evidence>
<organism evidence="1 3">
    <name type="scientific">Chitinophaga sancti</name>
    <dbReference type="NCBI Taxonomy" id="1004"/>
    <lineage>
        <taxon>Bacteria</taxon>
        <taxon>Pseudomonadati</taxon>
        <taxon>Bacteroidota</taxon>
        <taxon>Chitinophagia</taxon>
        <taxon>Chitinophagales</taxon>
        <taxon>Chitinophagaceae</taxon>
        <taxon>Chitinophaga</taxon>
    </lineage>
</organism>
<dbReference type="AlphaFoldDB" id="A0A1K1RP29"/>